<dbReference type="EMBL" id="JAMTCK010000001">
    <property type="protein sequence ID" value="MCP2163239.1"/>
    <property type="molecule type" value="Genomic_DNA"/>
</dbReference>
<keyword evidence="1" id="KW-0732">Signal</keyword>
<keyword evidence="3" id="KW-0121">Carboxypeptidase</keyword>
<keyword evidence="3" id="KW-0645">Protease</keyword>
<name>A0AAE3G992_9PSEU</name>
<evidence type="ECO:0000313" key="3">
    <source>
        <dbReference type="EMBL" id="MCP2163239.1"/>
    </source>
</evidence>
<feature type="chain" id="PRO_5042274434" evidence="1">
    <location>
        <begin position="29"/>
        <end position="385"/>
    </location>
</feature>
<reference evidence="3" key="1">
    <citation type="submission" date="2022-06" db="EMBL/GenBank/DDBJ databases">
        <title>Genomic Encyclopedia of Archaeal and Bacterial Type Strains, Phase II (KMG-II): from individual species to whole genera.</title>
        <authorList>
            <person name="Goeker M."/>
        </authorList>
    </citation>
    <scope>NUCLEOTIDE SEQUENCE</scope>
    <source>
        <strain evidence="3">DSM 43935</strain>
    </source>
</reference>
<gene>
    <name evidence="3" type="ORF">LX83_000079</name>
</gene>
<dbReference type="InterPro" id="IPR050491">
    <property type="entry name" value="AmpC-like"/>
</dbReference>
<dbReference type="AlphaFoldDB" id="A0AAE3G992"/>
<feature type="signal peptide" evidence="1">
    <location>
        <begin position="1"/>
        <end position="28"/>
    </location>
</feature>
<evidence type="ECO:0000259" key="2">
    <source>
        <dbReference type="Pfam" id="PF00144"/>
    </source>
</evidence>
<comment type="caution">
    <text evidence="3">The sequence shown here is derived from an EMBL/GenBank/DDBJ whole genome shotgun (WGS) entry which is preliminary data.</text>
</comment>
<evidence type="ECO:0000256" key="1">
    <source>
        <dbReference type="SAM" id="SignalP"/>
    </source>
</evidence>
<protein>
    <submittedName>
        <fullName evidence="3">D-alanyl-D-alanine carboxypeptidase</fullName>
    </submittedName>
</protein>
<keyword evidence="4" id="KW-1185">Reference proteome</keyword>
<dbReference type="Proteomes" id="UP001206128">
    <property type="component" value="Unassembled WGS sequence"/>
</dbReference>
<evidence type="ECO:0000313" key="4">
    <source>
        <dbReference type="Proteomes" id="UP001206128"/>
    </source>
</evidence>
<dbReference type="Pfam" id="PF00144">
    <property type="entry name" value="Beta-lactamase"/>
    <property type="match status" value="1"/>
</dbReference>
<feature type="domain" description="Beta-lactamase-related" evidence="2">
    <location>
        <begin position="43"/>
        <end position="373"/>
    </location>
</feature>
<dbReference type="SUPFAM" id="SSF56601">
    <property type="entry name" value="beta-lactamase/transpeptidase-like"/>
    <property type="match status" value="1"/>
</dbReference>
<dbReference type="GO" id="GO:0004180">
    <property type="term" value="F:carboxypeptidase activity"/>
    <property type="evidence" value="ECO:0007669"/>
    <property type="project" value="UniProtKB-KW"/>
</dbReference>
<organism evidence="3 4">
    <name type="scientific">Goodfellowiella coeruleoviolacea</name>
    <dbReference type="NCBI Taxonomy" id="334858"/>
    <lineage>
        <taxon>Bacteria</taxon>
        <taxon>Bacillati</taxon>
        <taxon>Actinomycetota</taxon>
        <taxon>Actinomycetes</taxon>
        <taxon>Pseudonocardiales</taxon>
        <taxon>Pseudonocardiaceae</taxon>
        <taxon>Goodfellowiella</taxon>
    </lineage>
</organism>
<dbReference type="InterPro" id="IPR012338">
    <property type="entry name" value="Beta-lactam/transpept-like"/>
</dbReference>
<sequence>MSGNSNRWRWAAVLAVAVALVAPAPAQAEAREQQADQHARTKALLDQYLAHAGPGAAVYAGDGSGTWNLSSGSASASTARPIQPTDHFRVGSQTKTFTAAVVLQLVDEGLVDLDAPIERYLPGVVAGNGYDGNVITVRQILRHTSGIASTLGAVRANPDGTYALAELVRAGLANPPQFAPGTSYGYSNVNYYLAGMLIERLTGQDARTVITNRIIHPLGLAETTFPAPGDRSLATPYLPGYEGGRLGPLFFWYEKTFSLEMSQYSTAGAITSTQPDLVAFERALADGKVVSDQALAQMRQTVVVPQAPRLRYGLGLTHIALSCGGEAWGHGGDIPTGHTSLTMVTDDGRFASLVTNAMVSNDTTPTRYDVIDAALCETGAAEQRG</sequence>
<dbReference type="PANTHER" id="PTHR46825">
    <property type="entry name" value="D-ALANYL-D-ALANINE-CARBOXYPEPTIDASE/ENDOPEPTIDASE AMPH"/>
    <property type="match status" value="1"/>
</dbReference>
<dbReference type="Gene3D" id="3.40.710.10">
    <property type="entry name" value="DD-peptidase/beta-lactamase superfamily"/>
    <property type="match status" value="1"/>
</dbReference>
<accession>A0AAE3G992</accession>
<keyword evidence="3" id="KW-0378">Hydrolase</keyword>
<dbReference type="PANTHER" id="PTHR46825:SF7">
    <property type="entry name" value="D-ALANYL-D-ALANINE CARBOXYPEPTIDASE"/>
    <property type="match status" value="1"/>
</dbReference>
<proteinExistence type="predicted"/>
<dbReference type="RefSeq" id="WP_253765706.1">
    <property type="nucleotide sequence ID" value="NZ_JAMTCK010000001.1"/>
</dbReference>
<dbReference type="InterPro" id="IPR001466">
    <property type="entry name" value="Beta-lactam-related"/>
</dbReference>